<dbReference type="Gene3D" id="1.10.10.10">
    <property type="entry name" value="Winged helix-like DNA-binding domain superfamily/Winged helix DNA-binding domain"/>
    <property type="match status" value="1"/>
</dbReference>
<dbReference type="Gene3D" id="3.40.190.290">
    <property type="match status" value="1"/>
</dbReference>
<dbReference type="InterPro" id="IPR005119">
    <property type="entry name" value="LysR_subst-bd"/>
</dbReference>
<dbReference type="InterPro" id="IPR036390">
    <property type="entry name" value="WH_DNA-bd_sf"/>
</dbReference>
<accession>Q1Z9S2</accession>
<dbReference type="PANTHER" id="PTHR30537:SF5">
    <property type="entry name" value="HTH-TYPE TRANSCRIPTIONAL ACTIVATOR TTDR-RELATED"/>
    <property type="match status" value="1"/>
</dbReference>
<dbReference type="PANTHER" id="PTHR30537">
    <property type="entry name" value="HTH-TYPE TRANSCRIPTIONAL REGULATOR"/>
    <property type="match status" value="1"/>
</dbReference>
<gene>
    <name evidence="6" type="ORF">P3TCK_05316</name>
</gene>
<keyword evidence="4" id="KW-0804">Transcription</keyword>
<keyword evidence="3" id="KW-0238">DNA-binding</keyword>
<comment type="similarity">
    <text evidence="1">Belongs to the LysR transcriptional regulatory family.</text>
</comment>
<dbReference type="HOGENOM" id="CLU_039613_16_3_6"/>
<organism evidence="6 7">
    <name type="scientific">Photobacterium profundum 3TCK</name>
    <dbReference type="NCBI Taxonomy" id="314280"/>
    <lineage>
        <taxon>Bacteria</taxon>
        <taxon>Pseudomonadati</taxon>
        <taxon>Pseudomonadota</taxon>
        <taxon>Gammaproteobacteria</taxon>
        <taxon>Vibrionales</taxon>
        <taxon>Vibrionaceae</taxon>
        <taxon>Photobacterium</taxon>
    </lineage>
</organism>
<dbReference type="FunFam" id="1.10.10.10:FF:000001">
    <property type="entry name" value="LysR family transcriptional regulator"/>
    <property type="match status" value="1"/>
</dbReference>
<dbReference type="AlphaFoldDB" id="Q1Z9S2"/>
<evidence type="ECO:0000256" key="2">
    <source>
        <dbReference type="ARBA" id="ARBA00023015"/>
    </source>
</evidence>
<dbReference type="RefSeq" id="WP_006229075.1">
    <property type="nucleotide sequence ID" value="NZ_CH724134.1"/>
</dbReference>
<evidence type="ECO:0000256" key="1">
    <source>
        <dbReference type="ARBA" id="ARBA00009437"/>
    </source>
</evidence>
<sequence>MLDLVRVFTQVVESGSFSKAGHALHMAPSSVARNIDNLEKQLRVTLFKRSTRQLLLTEEGQYFLVGASKLMEDADQLIRSMDKTNDVPSGTLRISVFESFGNLCINPILPDFLKRYPNVTVDIELDDRMVDMNAENIDLGIRIGRPADSSLNARMLMPNHTILCASPSYLERCGTPTTPEEVSQHNCLLLSRDRKRNYWHFSNKKQHKKVAVKGNLYSRGGSPLMSAALGGTGLLLLSSWMVSDSIKDGKLQKVLPDWTASPHEHAGIEIYAVYRGGKYPKPQLRAFLDYLVDHIEVGELYEKVRGEI</sequence>
<dbReference type="InterPro" id="IPR000847">
    <property type="entry name" value="LysR_HTH_N"/>
</dbReference>
<evidence type="ECO:0000313" key="6">
    <source>
        <dbReference type="EMBL" id="EAS45770.1"/>
    </source>
</evidence>
<evidence type="ECO:0000256" key="3">
    <source>
        <dbReference type="ARBA" id="ARBA00023125"/>
    </source>
</evidence>
<dbReference type="SUPFAM" id="SSF46785">
    <property type="entry name" value="Winged helix' DNA-binding domain"/>
    <property type="match status" value="1"/>
</dbReference>
<dbReference type="CDD" id="cd08422">
    <property type="entry name" value="PBP2_CrgA_like"/>
    <property type="match status" value="1"/>
</dbReference>
<dbReference type="FunFam" id="3.40.190.290:FF:000001">
    <property type="entry name" value="Transcriptional regulator, LysR family"/>
    <property type="match status" value="1"/>
</dbReference>
<protein>
    <submittedName>
        <fullName evidence="6">Hypothetical transcriptional regulator</fullName>
    </submittedName>
</protein>
<comment type="caution">
    <text evidence="6">The sequence shown here is derived from an EMBL/GenBank/DDBJ whole genome shotgun (WGS) entry which is preliminary data.</text>
</comment>
<dbReference type="InterPro" id="IPR058163">
    <property type="entry name" value="LysR-type_TF_proteobact-type"/>
</dbReference>
<evidence type="ECO:0000313" key="7">
    <source>
        <dbReference type="Proteomes" id="UP000003789"/>
    </source>
</evidence>
<dbReference type="Pfam" id="PF00126">
    <property type="entry name" value="HTH_1"/>
    <property type="match status" value="1"/>
</dbReference>
<feature type="domain" description="HTH lysR-type" evidence="5">
    <location>
        <begin position="1"/>
        <end position="57"/>
    </location>
</feature>
<proteinExistence type="inferred from homology"/>
<dbReference type="PROSITE" id="PS50931">
    <property type="entry name" value="HTH_LYSR"/>
    <property type="match status" value="1"/>
</dbReference>
<evidence type="ECO:0000259" key="5">
    <source>
        <dbReference type="PROSITE" id="PS50931"/>
    </source>
</evidence>
<name>Q1Z9S2_9GAMM</name>
<dbReference type="InterPro" id="IPR036388">
    <property type="entry name" value="WH-like_DNA-bd_sf"/>
</dbReference>
<dbReference type="OrthoDB" id="8885940at2"/>
<dbReference type="GO" id="GO:0003677">
    <property type="term" value="F:DNA binding"/>
    <property type="evidence" value="ECO:0007669"/>
    <property type="project" value="UniProtKB-KW"/>
</dbReference>
<keyword evidence="2" id="KW-0805">Transcription regulation</keyword>
<dbReference type="EMBL" id="AAPH01000001">
    <property type="protein sequence ID" value="EAS45770.1"/>
    <property type="molecule type" value="Genomic_DNA"/>
</dbReference>
<dbReference type="Proteomes" id="UP000003789">
    <property type="component" value="Unassembled WGS sequence"/>
</dbReference>
<dbReference type="GO" id="GO:0003700">
    <property type="term" value="F:DNA-binding transcription factor activity"/>
    <property type="evidence" value="ECO:0007669"/>
    <property type="project" value="InterPro"/>
</dbReference>
<dbReference type="Pfam" id="PF03466">
    <property type="entry name" value="LysR_substrate"/>
    <property type="match status" value="1"/>
</dbReference>
<dbReference type="SUPFAM" id="SSF53850">
    <property type="entry name" value="Periplasmic binding protein-like II"/>
    <property type="match status" value="1"/>
</dbReference>
<evidence type="ECO:0000256" key="4">
    <source>
        <dbReference type="ARBA" id="ARBA00023163"/>
    </source>
</evidence>
<reference evidence="6 7" key="1">
    <citation type="submission" date="2006-03" db="EMBL/GenBank/DDBJ databases">
        <authorList>
            <person name="Bartlett D.H."/>
            <person name="Valle G."/>
            <person name="Lauro F.M."/>
            <person name="Vezzi A."/>
            <person name="Simonato F."/>
            <person name="Eloe E."/>
            <person name="Vitulo N."/>
            <person name="Stratton T.K."/>
            <person name="D'angelo M."/>
            <person name="Ferriera S."/>
            <person name="Johnson J."/>
            <person name="Kravitz S."/>
            <person name="Beeson K."/>
            <person name="Sutton G."/>
            <person name="Rogers Y."/>
            <person name="Friedman R."/>
            <person name="Frazier M."/>
            <person name="Venter J.C."/>
        </authorList>
    </citation>
    <scope>NUCLEOTIDE SEQUENCE [LARGE SCALE GENOMIC DNA]</scope>
    <source>
        <strain evidence="6 7">3TCK</strain>
    </source>
</reference>